<dbReference type="AlphaFoldDB" id="A0A7U4M161"/>
<reference evidence="2" key="2">
    <citation type="journal article" date="2017" name="Stand. Genomic Sci.">
        <title>Complete genome sequence of the sulfur-oxidizing chemolithoautotrophic Sulfurovum lithotrophicum 42BKTT.</title>
        <authorList>
            <person name="Jeon W."/>
            <person name="Priscilla L."/>
            <person name="Park G."/>
            <person name="Lee H."/>
            <person name="Lee N."/>
            <person name="Lee D."/>
            <person name="Kwon H."/>
            <person name="Ahn I."/>
            <person name="Lee C."/>
            <person name="Lee H."/>
            <person name="Ahn J."/>
        </authorList>
    </citation>
    <scope>NUCLEOTIDE SEQUENCE [LARGE SCALE GENOMIC DNA]</scope>
    <source>
        <strain evidence="2">ATCC BAA-797 / 42BKT</strain>
    </source>
</reference>
<dbReference type="KEGG" id="slh:YH65_05535"/>
<organism evidence="1 2">
    <name type="scientific">Sulfurovum lithotrophicum</name>
    <dbReference type="NCBI Taxonomy" id="206403"/>
    <lineage>
        <taxon>Bacteria</taxon>
        <taxon>Pseudomonadati</taxon>
        <taxon>Campylobacterota</taxon>
        <taxon>Epsilonproteobacteria</taxon>
        <taxon>Campylobacterales</taxon>
        <taxon>Sulfurovaceae</taxon>
        <taxon>Sulfurovum</taxon>
    </lineage>
</organism>
<evidence type="ECO:0000313" key="1">
    <source>
        <dbReference type="EMBL" id="AKF24912.1"/>
    </source>
</evidence>
<dbReference type="Proteomes" id="UP000034444">
    <property type="component" value="Chromosome"/>
</dbReference>
<protein>
    <submittedName>
        <fullName evidence="1">Uncharacterized protein</fullName>
    </submittedName>
</protein>
<dbReference type="RefSeq" id="WP_046550999.1">
    <property type="nucleotide sequence ID" value="NZ_CP011308.1"/>
</dbReference>
<proteinExistence type="predicted"/>
<keyword evidence="2" id="KW-1185">Reference proteome</keyword>
<evidence type="ECO:0000313" key="2">
    <source>
        <dbReference type="Proteomes" id="UP000034444"/>
    </source>
</evidence>
<accession>A0A7U4M161</accession>
<dbReference type="EMBL" id="CP011308">
    <property type="protein sequence ID" value="AKF24912.1"/>
    <property type="molecule type" value="Genomic_DNA"/>
</dbReference>
<sequence length="75" mass="8889">MMEFMKKAMDWVLEKEQDAAKDCHANPDDIEKQIKLIEEKKSILEKKYQDDIGEFEHILNRLHAIKAQSLKCKTK</sequence>
<gene>
    <name evidence="1" type="ORF">YH65_05535</name>
</gene>
<name>A0A7U4M161_9BACT</name>
<reference evidence="1 2" key="1">
    <citation type="submission" date="2015-04" db="EMBL/GenBank/DDBJ databases">
        <title>Complete genome sequence of Sulfurovum lithotrophicum ATCC BAA-797T.</title>
        <authorList>
            <person name="Ahn J."/>
            <person name="Park G."/>
            <person name="Jeon W."/>
            <person name="Jang Y."/>
            <person name="Jang M."/>
            <person name="Lee H."/>
            <person name="Lee H."/>
        </authorList>
    </citation>
    <scope>NUCLEOTIDE SEQUENCE [LARGE SCALE GENOMIC DNA]</scope>
    <source>
        <strain evidence="2">ATCC BAA-797 / 42BKT</strain>
    </source>
</reference>